<sequence length="194" mass="21545">MKGRYESSPWYASLIVRGPRIKGPSRLLSGHFHRHFGFFFFTGTRRKSLGRPEESGGILEHGGSERITIGALSELGFFSELRCMSLLLSVCDAHIQLIAVLEKPWVASQKMGEFDVPSLSSSQGSGDLGFCRQWRSIDVTRSVSGLRRMSLNLLLESIRSPFLRTPTGTAEGFAENIKRCPVKSPNICGLQLKQ</sequence>
<proteinExistence type="predicted"/>
<accession>A0A9Q1K5Q4</accession>
<dbReference type="EMBL" id="JAKOGI010000316">
    <property type="protein sequence ID" value="KAJ8437137.1"/>
    <property type="molecule type" value="Genomic_DNA"/>
</dbReference>
<evidence type="ECO:0000313" key="2">
    <source>
        <dbReference type="Proteomes" id="UP001153076"/>
    </source>
</evidence>
<dbReference type="Proteomes" id="UP001153076">
    <property type="component" value="Unassembled WGS sequence"/>
</dbReference>
<name>A0A9Q1K5Q4_9CARY</name>
<dbReference type="AlphaFoldDB" id="A0A9Q1K5Q4"/>
<gene>
    <name evidence="1" type="ORF">Cgig2_016880</name>
</gene>
<evidence type="ECO:0000313" key="1">
    <source>
        <dbReference type="EMBL" id="KAJ8437137.1"/>
    </source>
</evidence>
<reference evidence="1" key="1">
    <citation type="submission" date="2022-04" db="EMBL/GenBank/DDBJ databases">
        <title>Carnegiea gigantea Genome sequencing and assembly v2.</title>
        <authorList>
            <person name="Copetti D."/>
            <person name="Sanderson M.J."/>
            <person name="Burquez A."/>
            <person name="Wojciechowski M.F."/>
        </authorList>
    </citation>
    <scope>NUCLEOTIDE SEQUENCE</scope>
    <source>
        <strain evidence="1">SGP5-SGP5p</strain>
        <tissue evidence="1">Aerial part</tissue>
    </source>
</reference>
<keyword evidence="2" id="KW-1185">Reference proteome</keyword>
<organism evidence="1 2">
    <name type="scientific">Carnegiea gigantea</name>
    <dbReference type="NCBI Taxonomy" id="171969"/>
    <lineage>
        <taxon>Eukaryota</taxon>
        <taxon>Viridiplantae</taxon>
        <taxon>Streptophyta</taxon>
        <taxon>Embryophyta</taxon>
        <taxon>Tracheophyta</taxon>
        <taxon>Spermatophyta</taxon>
        <taxon>Magnoliopsida</taxon>
        <taxon>eudicotyledons</taxon>
        <taxon>Gunneridae</taxon>
        <taxon>Pentapetalae</taxon>
        <taxon>Caryophyllales</taxon>
        <taxon>Cactineae</taxon>
        <taxon>Cactaceae</taxon>
        <taxon>Cactoideae</taxon>
        <taxon>Echinocereeae</taxon>
        <taxon>Carnegiea</taxon>
    </lineage>
</organism>
<protein>
    <submittedName>
        <fullName evidence="1">Uncharacterized protein</fullName>
    </submittedName>
</protein>
<comment type="caution">
    <text evidence="1">The sequence shown here is derived from an EMBL/GenBank/DDBJ whole genome shotgun (WGS) entry which is preliminary data.</text>
</comment>